<keyword evidence="3" id="KW-0687">Ribonucleoprotein</keyword>
<reference evidence="5 6" key="1">
    <citation type="journal article" date="2016" name="Nat. Commun.">
        <title>Thousands of microbial genomes shed light on interconnected biogeochemical processes in an aquifer system.</title>
        <authorList>
            <person name="Anantharaman K."/>
            <person name="Brown C.T."/>
            <person name="Hug L.A."/>
            <person name="Sharon I."/>
            <person name="Castelle C.J."/>
            <person name="Probst A.J."/>
            <person name="Thomas B.C."/>
            <person name="Singh A."/>
            <person name="Wilkins M.J."/>
            <person name="Karaoz U."/>
            <person name="Brodie E.L."/>
            <person name="Williams K.H."/>
            <person name="Hubbard S.S."/>
            <person name="Banfield J.F."/>
        </authorList>
    </citation>
    <scope>NUCLEOTIDE SEQUENCE [LARGE SCALE GENOMIC DNA]</scope>
</reference>
<evidence type="ECO:0000256" key="3">
    <source>
        <dbReference type="ARBA" id="ARBA00023274"/>
    </source>
</evidence>
<dbReference type="Proteomes" id="UP000178155">
    <property type="component" value="Unassembled WGS sequence"/>
</dbReference>
<evidence type="ECO:0000256" key="1">
    <source>
        <dbReference type="ARBA" id="ARBA00007596"/>
    </source>
</evidence>
<dbReference type="GO" id="GO:1990904">
    <property type="term" value="C:ribonucleoprotein complex"/>
    <property type="evidence" value="ECO:0007669"/>
    <property type="project" value="UniProtKB-KW"/>
</dbReference>
<name>A0A1F8HAB4_9BACT</name>
<dbReference type="AlphaFoldDB" id="A0A1F8HAB4"/>
<dbReference type="NCBIfam" id="TIGR01023">
    <property type="entry name" value="rpmG_bact"/>
    <property type="match status" value="1"/>
</dbReference>
<dbReference type="GO" id="GO:0005840">
    <property type="term" value="C:ribosome"/>
    <property type="evidence" value="ECO:0007669"/>
    <property type="project" value="UniProtKB-KW"/>
</dbReference>
<comment type="similarity">
    <text evidence="1">Belongs to the bacterial ribosomal protein bL33 family.</text>
</comment>
<keyword evidence="2 5" id="KW-0689">Ribosomal protein</keyword>
<dbReference type="GO" id="GO:0005737">
    <property type="term" value="C:cytoplasm"/>
    <property type="evidence" value="ECO:0007669"/>
    <property type="project" value="UniProtKB-ARBA"/>
</dbReference>
<protein>
    <recommendedName>
        <fullName evidence="4">Large ribosomal subunit protein bL33</fullName>
    </recommendedName>
</protein>
<dbReference type="Pfam" id="PF00471">
    <property type="entry name" value="Ribosomal_L33"/>
    <property type="match status" value="1"/>
</dbReference>
<evidence type="ECO:0000313" key="6">
    <source>
        <dbReference type="Proteomes" id="UP000178155"/>
    </source>
</evidence>
<dbReference type="EMBL" id="MGKW01000007">
    <property type="protein sequence ID" value="OGN34547.1"/>
    <property type="molecule type" value="Genomic_DNA"/>
</dbReference>
<dbReference type="InterPro" id="IPR001705">
    <property type="entry name" value="Ribosomal_bL33"/>
</dbReference>
<dbReference type="Gene3D" id="2.20.28.120">
    <property type="entry name" value="Ribosomal protein L33"/>
    <property type="match status" value="1"/>
</dbReference>
<dbReference type="GO" id="GO:0006412">
    <property type="term" value="P:translation"/>
    <property type="evidence" value="ECO:0007669"/>
    <property type="project" value="InterPro"/>
</dbReference>
<gene>
    <name evidence="5" type="ORF">A3I39_01335</name>
</gene>
<dbReference type="GO" id="GO:0003735">
    <property type="term" value="F:structural constituent of ribosome"/>
    <property type="evidence" value="ECO:0007669"/>
    <property type="project" value="InterPro"/>
</dbReference>
<comment type="caution">
    <text evidence="5">The sequence shown here is derived from an EMBL/GenBank/DDBJ whole genome shotgun (WGS) entry which is preliminary data.</text>
</comment>
<dbReference type="InterPro" id="IPR038584">
    <property type="entry name" value="Ribosomal_bL33_sf"/>
</dbReference>
<organism evidence="5 6">
    <name type="scientific">Candidatus Yanofskybacteria bacterium RIFCSPLOWO2_02_FULL_47_9b</name>
    <dbReference type="NCBI Taxonomy" id="1802708"/>
    <lineage>
        <taxon>Bacteria</taxon>
        <taxon>Candidatus Yanofskyibacteriota</taxon>
    </lineage>
</organism>
<dbReference type="NCBIfam" id="NF001764">
    <property type="entry name" value="PRK00504.1"/>
    <property type="match status" value="1"/>
</dbReference>
<proteinExistence type="inferred from homology"/>
<evidence type="ECO:0000256" key="4">
    <source>
        <dbReference type="ARBA" id="ARBA00035176"/>
    </source>
</evidence>
<sequence>MQCGGCKNINYFAHKSLMKKRKEGEQKLEAKKFCKHCKKHTAHKECR</sequence>
<dbReference type="SUPFAM" id="SSF57829">
    <property type="entry name" value="Zn-binding ribosomal proteins"/>
    <property type="match status" value="1"/>
</dbReference>
<accession>A0A1F8HAB4</accession>
<dbReference type="InterPro" id="IPR011332">
    <property type="entry name" value="Ribosomal_zn-bd"/>
</dbReference>
<evidence type="ECO:0000313" key="5">
    <source>
        <dbReference type="EMBL" id="OGN34547.1"/>
    </source>
</evidence>
<evidence type="ECO:0000256" key="2">
    <source>
        <dbReference type="ARBA" id="ARBA00022980"/>
    </source>
</evidence>